<evidence type="ECO:0000313" key="2">
    <source>
        <dbReference type="Proteomes" id="UP001595705"/>
    </source>
</evidence>
<name>A0ABV7XNF3_9GAMM</name>
<keyword evidence="2" id="KW-1185">Reference proteome</keyword>
<protein>
    <submittedName>
        <fullName evidence="1">Uncharacterized protein</fullName>
    </submittedName>
</protein>
<sequence>MKHINFHVLCLATFIVAAIALGFAVSHAGTVDAAPVESGPSSMLTPF</sequence>
<dbReference type="Proteomes" id="UP001595705">
    <property type="component" value="Unassembled WGS sequence"/>
</dbReference>
<dbReference type="RefSeq" id="WP_386745302.1">
    <property type="nucleotide sequence ID" value="NZ_JBHRYA010000012.1"/>
</dbReference>
<dbReference type="EMBL" id="JBHRYA010000012">
    <property type="protein sequence ID" value="MFC3717381.1"/>
    <property type="molecule type" value="Genomic_DNA"/>
</dbReference>
<proteinExistence type="predicted"/>
<accession>A0ABV7XNF3</accession>
<evidence type="ECO:0000313" key="1">
    <source>
        <dbReference type="EMBL" id="MFC3717381.1"/>
    </source>
</evidence>
<organism evidence="1 2">
    <name type="scientific">Luteimonas soli</name>
    <dbReference type="NCBI Taxonomy" id="1648966"/>
    <lineage>
        <taxon>Bacteria</taxon>
        <taxon>Pseudomonadati</taxon>
        <taxon>Pseudomonadota</taxon>
        <taxon>Gammaproteobacteria</taxon>
        <taxon>Lysobacterales</taxon>
        <taxon>Lysobacteraceae</taxon>
        <taxon>Luteimonas</taxon>
    </lineage>
</organism>
<comment type="caution">
    <text evidence="1">The sequence shown here is derived from an EMBL/GenBank/DDBJ whole genome shotgun (WGS) entry which is preliminary data.</text>
</comment>
<reference evidence="2" key="1">
    <citation type="journal article" date="2019" name="Int. J. Syst. Evol. Microbiol.">
        <title>The Global Catalogue of Microorganisms (GCM) 10K type strain sequencing project: providing services to taxonomists for standard genome sequencing and annotation.</title>
        <authorList>
            <consortium name="The Broad Institute Genomics Platform"/>
            <consortium name="The Broad Institute Genome Sequencing Center for Infectious Disease"/>
            <person name="Wu L."/>
            <person name="Ma J."/>
        </authorList>
    </citation>
    <scope>NUCLEOTIDE SEQUENCE [LARGE SCALE GENOMIC DNA]</scope>
    <source>
        <strain evidence="2">KCTC 42441</strain>
    </source>
</reference>
<gene>
    <name evidence="1" type="ORF">ACFONC_14615</name>
</gene>